<gene>
    <name evidence="1" type="ORF">HMPREF1981_03282</name>
</gene>
<organism evidence="1 2">
    <name type="scientific">Bacteroides pyogenes F0041</name>
    <dbReference type="NCBI Taxonomy" id="1321819"/>
    <lineage>
        <taxon>Bacteria</taxon>
        <taxon>Pseudomonadati</taxon>
        <taxon>Bacteroidota</taxon>
        <taxon>Bacteroidia</taxon>
        <taxon>Bacteroidales</taxon>
        <taxon>Bacteroidaceae</taxon>
        <taxon>Bacteroides</taxon>
    </lineage>
</organism>
<name>U2DNJ5_9BACE</name>
<evidence type="ECO:0000313" key="1">
    <source>
        <dbReference type="EMBL" id="ERI81241.1"/>
    </source>
</evidence>
<accession>U2DNJ5</accession>
<evidence type="ECO:0000313" key="2">
    <source>
        <dbReference type="Proteomes" id="UP000016496"/>
    </source>
</evidence>
<sequence length="65" mass="7686">MHAMGVRQSTVSFRLSFQKHEHLWAEATGSARNELRRYVQKQCGQCVRDERPSHAMQLWQYGTQH</sequence>
<dbReference type="HOGENOM" id="CLU_2840758_0_0_10"/>
<dbReference type="EMBL" id="AWSV01000167">
    <property type="protein sequence ID" value="ERI81241.1"/>
    <property type="molecule type" value="Genomic_DNA"/>
</dbReference>
<reference evidence="1 2" key="1">
    <citation type="submission" date="2013-08" db="EMBL/GenBank/DDBJ databases">
        <authorList>
            <person name="Weinstock G."/>
            <person name="Sodergren E."/>
            <person name="Wylie T."/>
            <person name="Fulton L."/>
            <person name="Fulton R."/>
            <person name="Fronick C."/>
            <person name="O'Laughlin M."/>
            <person name="Godfrey J."/>
            <person name="Miner T."/>
            <person name="Herter B."/>
            <person name="Appelbaum E."/>
            <person name="Cordes M."/>
            <person name="Lek S."/>
            <person name="Wollam A."/>
            <person name="Pepin K.H."/>
            <person name="Palsikar V.B."/>
            <person name="Mitreva M."/>
            <person name="Wilson R.K."/>
        </authorList>
    </citation>
    <scope>NUCLEOTIDE SEQUENCE [LARGE SCALE GENOMIC DNA]</scope>
    <source>
        <strain evidence="1 2">F0041</strain>
    </source>
</reference>
<dbReference type="AlphaFoldDB" id="U2DNJ5"/>
<proteinExistence type="predicted"/>
<protein>
    <submittedName>
        <fullName evidence="1">Uncharacterized protein</fullName>
    </submittedName>
</protein>
<comment type="caution">
    <text evidence="1">The sequence shown here is derived from an EMBL/GenBank/DDBJ whole genome shotgun (WGS) entry which is preliminary data.</text>
</comment>
<dbReference type="PATRIC" id="fig|1321819.3.peg.3027"/>
<dbReference type="Proteomes" id="UP000016496">
    <property type="component" value="Unassembled WGS sequence"/>
</dbReference>